<proteinExistence type="predicted"/>
<reference evidence="2 3" key="1">
    <citation type="journal article" date="2021" name="Hortic Res">
        <title>Chromosome-scale assembly of the Dendrobium chrysotoxum genome enhances the understanding of orchid evolution.</title>
        <authorList>
            <person name="Zhang Y."/>
            <person name="Zhang G.Q."/>
            <person name="Zhang D."/>
            <person name="Liu X.D."/>
            <person name="Xu X.Y."/>
            <person name="Sun W.H."/>
            <person name="Yu X."/>
            <person name="Zhu X."/>
            <person name="Wang Z.W."/>
            <person name="Zhao X."/>
            <person name="Zhong W.Y."/>
            <person name="Chen H."/>
            <person name="Yin W.L."/>
            <person name="Huang T."/>
            <person name="Niu S.C."/>
            <person name="Liu Z.J."/>
        </authorList>
    </citation>
    <scope>NUCLEOTIDE SEQUENCE [LARGE SCALE GENOMIC DNA]</scope>
    <source>
        <strain evidence="2">Lindl</strain>
    </source>
</reference>
<gene>
    <name evidence="2" type="ORF">IEQ34_012579</name>
</gene>
<evidence type="ECO:0000256" key="1">
    <source>
        <dbReference type="SAM" id="MobiDB-lite"/>
    </source>
</evidence>
<keyword evidence="3" id="KW-1185">Reference proteome</keyword>
<protein>
    <submittedName>
        <fullName evidence="2">Uncharacterized protein</fullName>
    </submittedName>
</protein>
<feature type="compositionally biased region" description="Basic and acidic residues" evidence="1">
    <location>
        <begin position="53"/>
        <end position="89"/>
    </location>
</feature>
<organism evidence="2 3">
    <name type="scientific">Dendrobium chrysotoxum</name>
    <name type="common">Orchid</name>
    <dbReference type="NCBI Taxonomy" id="161865"/>
    <lineage>
        <taxon>Eukaryota</taxon>
        <taxon>Viridiplantae</taxon>
        <taxon>Streptophyta</taxon>
        <taxon>Embryophyta</taxon>
        <taxon>Tracheophyta</taxon>
        <taxon>Spermatophyta</taxon>
        <taxon>Magnoliopsida</taxon>
        <taxon>Liliopsida</taxon>
        <taxon>Asparagales</taxon>
        <taxon>Orchidaceae</taxon>
        <taxon>Epidendroideae</taxon>
        <taxon>Malaxideae</taxon>
        <taxon>Dendrobiinae</taxon>
        <taxon>Dendrobium</taxon>
    </lineage>
</organism>
<comment type="caution">
    <text evidence="2">The sequence shown here is derived from an EMBL/GenBank/DDBJ whole genome shotgun (WGS) entry which is preliminary data.</text>
</comment>
<accession>A0AAV7GDD0</accession>
<dbReference type="AlphaFoldDB" id="A0AAV7GDD0"/>
<evidence type="ECO:0000313" key="3">
    <source>
        <dbReference type="Proteomes" id="UP000775213"/>
    </source>
</evidence>
<sequence>MALTPTALPHAPWFPRSVRDKAKRPKVSSLVARDHSHAPNDSLFVSSPASCPNRRDSHAPRANERGGGEEALHERETERKARLSPRENFHPILRRKHDLNFECLHKISLKHQFQENWQQHE</sequence>
<evidence type="ECO:0000313" key="2">
    <source>
        <dbReference type="EMBL" id="KAH0459765.1"/>
    </source>
</evidence>
<dbReference type="EMBL" id="JAGFBR010000011">
    <property type="protein sequence ID" value="KAH0459765.1"/>
    <property type="molecule type" value="Genomic_DNA"/>
</dbReference>
<dbReference type="Proteomes" id="UP000775213">
    <property type="component" value="Unassembled WGS sequence"/>
</dbReference>
<feature type="region of interest" description="Disordered" evidence="1">
    <location>
        <begin position="1"/>
        <end position="91"/>
    </location>
</feature>
<name>A0AAV7GDD0_DENCH</name>